<evidence type="ECO:0000256" key="1">
    <source>
        <dbReference type="SAM" id="MobiDB-lite"/>
    </source>
</evidence>
<proteinExistence type="predicted"/>
<dbReference type="HOGENOM" id="CLU_1367221_0_0_1"/>
<dbReference type="OMA" id="HQDGKGK"/>
<feature type="compositionally biased region" description="Polar residues" evidence="1">
    <location>
        <begin position="9"/>
        <end position="35"/>
    </location>
</feature>
<evidence type="ECO:0000313" key="3">
    <source>
        <dbReference type="EnsemblMetazoa" id="ADAC006243-PA"/>
    </source>
</evidence>
<accession>W5JDC5</accession>
<dbReference type="EMBL" id="ADMH02001555">
    <property type="protein sequence ID" value="ETN62081.1"/>
    <property type="molecule type" value="Genomic_DNA"/>
</dbReference>
<gene>
    <name evidence="2" type="ORF">AND_006243</name>
</gene>
<name>W5JDC5_ANODA</name>
<evidence type="ECO:0008006" key="5">
    <source>
        <dbReference type="Google" id="ProtNLM"/>
    </source>
</evidence>
<sequence length="204" mass="22880">MASLRSLGLVNTNPHLNTNKSKKSQPTLPTKSLKVSRTPAKFALQDVTNNTQKQAAERINVFKDRNAQRSTEKSLKAPTKEILQSITPSTKKPTAGKGAPKFNIFTPLDAEYQWGAADCRLRDDLLEQMINCDLVTPSAELEKQPLPKPTRSDLLDLPELDEPWDYFDQHCKLNLLDAPSQLKPLALPADDFPLVDIQDLEFIF</sequence>
<evidence type="ECO:0000313" key="4">
    <source>
        <dbReference type="Proteomes" id="UP000000673"/>
    </source>
</evidence>
<feature type="region of interest" description="Disordered" evidence="1">
    <location>
        <begin position="1"/>
        <end position="35"/>
    </location>
</feature>
<dbReference type="VEuPathDB" id="VectorBase:ADAC006243"/>
<protein>
    <recommendedName>
        <fullName evidence="5">Securin</fullName>
    </recommendedName>
</protein>
<dbReference type="Proteomes" id="UP000000673">
    <property type="component" value="Unassembled WGS sequence"/>
</dbReference>
<reference evidence="2" key="3">
    <citation type="journal article" date="2013" name="Nucleic Acids Res.">
        <title>The genome of Anopheles darlingi, the main neotropical malaria vector.</title>
        <authorList>
            <person name="Marinotti O."/>
            <person name="Cerqueira G.C."/>
            <person name="de Almeida L.G."/>
            <person name="Ferro M.I."/>
            <person name="Loreto E.L."/>
            <person name="Zaha A."/>
            <person name="Teixeira S.M."/>
            <person name="Wespiser A.R."/>
            <person name="Almeida E Silva A."/>
            <person name="Schlindwein A.D."/>
            <person name="Pacheco A.C."/>
            <person name="Silva A.L."/>
            <person name="Graveley B.R."/>
            <person name="Walenz B.P."/>
            <person name="Lima Bde A."/>
            <person name="Ribeiro C.A."/>
            <person name="Nunes-Silva C.G."/>
            <person name="de Carvalho C.R."/>
            <person name="Soares C.M."/>
            <person name="de Menezes C.B."/>
            <person name="Matiolli C."/>
            <person name="Caffrey D."/>
            <person name="Araujo D.A."/>
            <person name="de Oliveira D.M."/>
            <person name="Golenbock D."/>
            <person name="Grisard E.C."/>
            <person name="Fantinatti-Garboggini F."/>
            <person name="de Carvalho F.M."/>
            <person name="Barcellos F.G."/>
            <person name="Prosdocimi F."/>
            <person name="May G."/>
            <person name="Azevedo Junior G.M."/>
            <person name="Guimaraes G.M."/>
            <person name="Goldman G.H."/>
            <person name="Padilha I.Q."/>
            <person name="Batista Jda S."/>
            <person name="Ferro J.A."/>
            <person name="Ribeiro J.M."/>
            <person name="Fietto J.L."/>
            <person name="Dabbas K.M."/>
            <person name="Cerdeira L."/>
            <person name="Agnez-Lima L.F."/>
            <person name="Brocchi M."/>
            <person name="de Carvalho M.O."/>
            <person name="Teixeira Mde M."/>
            <person name="Diniz Maia Mde M."/>
            <person name="Goldman M.H."/>
            <person name="Cruz Schneider M.P."/>
            <person name="Felipe M.S."/>
            <person name="Hungria M."/>
            <person name="Nicolas M.F."/>
            <person name="Pereira M."/>
            <person name="Montes M.A."/>
            <person name="Cantao M.E."/>
            <person name="Vincentz M."/>
            <person name="Rafael M.S."/>
            <person name="Silverman N."/>
            <person name="Stoco P.H."/>
            <person name="Souza R.C."/>
            <person name="Vicentini R."/>
            <person name="Gazzinelli R.T."/>
            <person name="Neves Rde O."/>
            <person name="Silva R."/>
            <person name="Astolfi-Filho S."/>
            <person name="Maciel T.E."/>
            <person name="Urmenyi T.P."/>
            <person name="Tadei W.P."/>
            <person name="Camargo E.P."/>
            <person name="de Vasconcelos A.T."/>
        </authorList>
    </citation>
    <scope>NUCLEOTIDE SEQUENCE</scope>
</reference>
<reference evidence="3" key="4">
    <citation type="submission" date="2015-06" db="UniProtKB">
        <authorList>
            <consortium name="EnsemblMetazoa"/>
        </authorList>
    </citation>
    <scope>IDENTIFICATION</scope>
</reference>
<dbReference type="VEuPathDB" id="VectorBase:ADAR2_000866"/>
<dbReference type="eggNOG" id="ENOG502TD7F">
    <property type="taxonomic scope" value="Eukaryota"/>
</dbReference>
<evidence type="ECO:0000313" key="2">
    <source>
        <dbReference type="EMBL" id="ETN62081.1"/>
    </source>
</evidence>
<organism evidence="2">
    <name type="scientific">Anopheles darlingi</name>
    <name type="common">Mosquito</name>
    <dbReference type="NCBI Taxonomy" id="43151"/>
    <lineage>
        <taxon>Eukaryota</taxon>
        <taxon>Metazoa</taxon>
        <taxon>Ecdysozoa</taxon>
        <taxon>Arthropoda</taxon>
        <taxon>Hexapoda</taxon>
        <taxon>Insecta</taxon>
        <taxon>Pterygota</taxon>
        <taxon>Neoptera</taxon>
        <taxon>Endopterygota</taxon>
        <taxon>Diptera</taxon>
        <taxon>Nematocera</taxon>
        <taxon>Culicoidea</taxon>
        <taxon>Culicidae</taxon>
        <taxon>Anophelinae</taxon>
        <taxon>Anopheles</taxon>
    </lineage>
</organism>
<dbReference type="AlphaFoldDB" id="W5JDC5"/>
<keyword evidence="4" id="KW-1185">Reference proteome</keyword>
<dbReference type="EnsemblMetazoa" id="ADAC006243-RA">
    <property type="protein sequence ID" value="ADAC006243-PA"/>
    <property type="gene ID" value="ADAC006243"/>
</dbReference>
<reference evidence="2 4" key="1">
    <citation type="journal article" date="2010" name="BMC Genomics">
        <title>Combination of measures distinguishes pre-miRNAs from other stem-loops in the genome of the newly sequenced Anopheles darlingi.</title>
        <authorList>
            <person name="Mendes N.D."/>
            <person name="Freitas A.T."/>
            <person name="Vasconcelos A.T."/>
            <person name="Sagot M.F."/>
        </authorList>
    </citation>
    <scope>NUCLEOTIDE SEQUENCE</scope>
</reference>
<reference evidence="2" key="2">
    <citation type="submission" date="2010-05" db="EMBL/GenBank/DDBJ databases">
        <authorList>
            <person name="Almeida L.G."/>
            <person name="Nicolas M.F."/>
            <person name="Souza R.C."/>
            <person name="Vasconcelos A.T.R."/>
        </authorList>
    </citation>
    <scope>NUCLEOTIDE SEQUENCE</scope>
</reference>